<evidence type="ECO:0000313" key="4">
    <source>
        <dbReference type="EMBL" id="MBM7127530.1"/>
    </source>
</evidence>
<dbReference type="InterPro" id="IPR036278">
    <property type="entry name" value="Sialidase_sf"/>
</dbReference>
<accession>A0ABS2K8I5</accession>
<feature type="domain" description="Sortilin N-terminal" evidence="3">
    <location>
        <begin position="120"/>
        <end position="246"/>
    </location>
</feature>
<dbReference type="InterPro" id="IPR052025">
    <property type="entry name" value="Xyloglucanase_GH74"/>
</dbReference>
<feature type="signal peptide" evidence="2">
    <location>
        <begin position="1"/>
        <end position="21"/>
    </location>
</feature>
<dbReference type="Proteomes" id="UP001430149">
    <property type="component" value="Unassembled WGS sequence"/>
</dbReference>
<organism evidence="4 5">
    <name type="scientific">Dyella flava</name>
    <dbReference type="NCBI Taxonomy" id="1920170"/>
    <lineage>
        <taxon>Bacteria</taxon>
        <taxon>Pseudomonadati</taxon>
        <taxon>Pseudomonadota</taxon>
        <taxon>Gammaproteobacteria</taxon>
        <taxon>Lysobacterales</taxon>
        <taxon>Rhodanobacteraceae</taxon>
        <taxon>Dyella</taxon>
    </lineage>
</organism>
<keyword evidence="2" id="KW-0732">Signal</keyword>
<evidence type="ECO:0000259" key="3">
    <source>
        <dbReference type="Pfam" id="PF15902"/>
    </source>
</evidence>
<dbReference type="SUPFAM" id="SSF50939">
    <property type="entry name" value="Sialidases"/>
    <property type="match status" value="1"/>
</dbReference>
<dbReference type="CDD" id="cd15482">
    <property type="entry name" value="Sialidase_non-viral"/>
    <property type="match status" value="2"/>
</dbReference>
<keyword evidence="5" id="KW-1185">Reference proteome</keyword>
<reference evidence="4" key="1">
    <citation type="submission" date="2020-10" db="EMBL/GenBank/DDBJ databases">
        <title>Phylogeny of dyella-like bacteria.</title>
        <authorList>
            <person name="Fu J."/>
        </authorList>
    </citation>
    <scope>NUCLEOTIDE SEQUENCE</scope>
    <source>
        <strain evidence="4">DHOC52</strain>
    </source>
</reference>
<proteinExistence type="predicted"/>
<dbReference type="Pfam" id="PF15902">
    <property type="entry name" value="Sortilin-Vps10"/>
    <property type="match status" value="1"/>
</dbReference>
<evidence type="ECO:0000313" key="5">
    <source>
        <dbReference type="Proteomes" id="UP001430149"/>
    </source>
</evidence>
<dbReference type="InterPro" id="IPR015943">
    <property type="entry name" value="WD40/YVTN_repeat-like_dom_sf"/>
</dbReference>
<gene>
    <name evidence="4" type="ORF">ISP19_19305</name>
</gene>
<dbReference type="SUPFAM" id="SSF110296">
    <property type="entry name" value="Oligoxyloglucan reducing end-specific cellobiohydrolase"/>
    <property type="match status" value="1"/>
</dbReference>
<feature type="chain" id="PRO_5045603943" description="Sortilin N-terminal domain-containing protein" evidence="2">
    <location>
        <begin position="22"/>
        <end position="1036"/>
    </location>
</feature>
<name>A0ABS2K8I5_9GAMM</name>
<evidence type="ECO:0000256" key="2">
    <source>
        <dbReference type="SAM" id="SignalP"/>
    </source>
</evidence>
<evidence type="ECO:0000256" key="1">
    <source>
        <dbReference type="ARBA" id="ARBA00022737"/>
    </source>
</evidence>
<sequence length="1036" mass="113628">MHLRRLALFSFGMTVALVAHATVDPSLFQALHWRLIGPFRGGRVLAVSGIPGDDRHFYFGAVDGGVWKTNDTGRTWQPIFDDEHVGSIGALALAPSRPDTIYVGSGEADMRSDIAHGDGMYKSTDAGKHWSHIGLEDSRQIGRILVDPRNPDVVFVAALGHAYGPNAERGVFRSTDGGQHWEKVLFKDNNTGAIDLAFKPNDPNTIYAALWQTRRPPWSVYPPSNGPGSGLYVSHDGGSHWTQIQGNGFPAHPGRIGLAAALSQPDRLYALVDAPDGEGGLYRSDDAGVHWKHTTDDQRIWQRGWYFNRLAVDPKNADRVYVMNTIVLRSDNGGQQFIALKGDPTGDDFHEMWIDPTNPNRQILGVDQGTLITLNGGTTWSSWYNQPTAQIYHVSTDNRFPYWVYGAQQDSGAVALPSRGGSDGITMAQFHEIAPGGESDMIAPDPDDPDIVYGGRVDKLDTRTEQVRSIDPTLAYPAVHYRAAWTLPLAFSKRNTKVLYFANQRLFQTDDGGDHWKPISPDLTRPDAGVPANLDAPTAADDDHVDKRRGVIYTIAPSPLIAQTLWVGTDDGLVWRTDDEGAHWDNVTPAALTPWSKVGGIELSHFSPDVAYLAIDRHRLDDDAPYIYRTTDAGKNWTRIDSGIPSDCFVNVVREDPARKGLLYAGTEKGVYVSFDDGAHWQSLQQNLPSTSVRDIDVHQDDLVIATHGRGFWIMDDMTALRQMDGVSATQVTLFKPADAIRVRHAAFTGTPMPKDEPIAANPPDGAMIDYVLPEHVKGPVTLTILDAQNNQVRRFSSDDKPPMLDPAKLEFAPEWVPIPTPLFTTPGMHRFVWNLRYASQGETGKHSKDGVWAPPGTYTIELSVNGHSYRQPLIVKPDPRVTVSVLAMQREFELARKVETASAQASKAGAEAEALLQALDERQAYANGALHDQIGALIAQTTDLSGMPLHPDPRDTVGAPPRRTDSLRALSTNLSKLLSAVDDADADPSPDARTAYATLSQTLTATLGDWEHMKQHDLSALNDKLKAAGEKPIAL</sequence>
<dbReference type="EMBL" id="JADIKE010000039">
    <property type="protein sequence ID" value="MBM7127530.1"/>
    <property type="molecule type" value="Genomic_DNA"/>
</dbReference>
<protein>
    <recommendedName>
        <fullName evidence="3">Sortilin N-terminal domain-containing protein</fullName>
    </recommendedName>
</protein>
<dbReference type="PANTHER" id="PTHR43739">
    <property type="entry name" value="XYLOGLUCANASE (EUROFUNG)"/>
    <property type="match status" value="1"/>
</dbReference>
<keyword evidence="1" id="KW-0677">Repeat</keyword>
<dbReference type="InterPro" id="IPR031778">
    <property type="entry name" value="Sortilin_N"/>
</dbReference>
<dbReference type="PANTHER" id="PTHR43739:SF5">
    <property type="entry name" value="EXO-ALPHA-SIALIDASE"/>
    <property type="match status" value="1"/>
</dbReference>
<dbReference type="Gene3D" id="2.130.10.10">
    <property type="entry name" value="YVTN repeat-like/Quinoprotein amine dehydrogenase"/>
    <property type="match status" value="4"/>
</dbReference>
<comment type="caution">
    <text evidence="4">The sequence shown here is derived from an EMBL/GenBank/DDBJ whole genome shotgun (WGS) entry which is preliminary data.</text>
</comment>